<dbReference type="EMBL" id="PCVI01000035">
    <property type="protein sequence ID" value="PIQ70117.1"/>
    <property type="molecule type" value="Genomic_DNA"/>
</dbReference>
<name>A0A2H0KFW4_9BACT</name>
<sequence length="97" mass="11681">MNKIQPQSLGDILKKFDPLRDKYVSREFQKYGYDLAMELGDLTHKSLYIKMAKETPRVILEKARYFVKDAKARNRGRLFMWKVKELRVDKERKNRLS</sequence>
<protein>
    <submittedName>
        <fullName evidence="1">Uncharacterized protein</fullName>
    </submittedName>
</protein>
<evidence type="ECO:0000313" key="1">
    <source>
        <dbReference type="EMBL" id="PIQ70117.1"/>
    </source>
</evidence>
<dbReference type="Proteomes" id="UP000231371">
    <property type="component" value="Unassembled WGS sequence"/>
</dbReference>
<evidence type="ECO:0000313" key="2">
    <source>
        <dbReference type="Proteomes" id="UP000231371"/>
    </source>
</evidence>
<reference evidence="1 2" key="1">
    <citation type="submission" date="2017-09" db="EMBL/GenBank/DDBJ databases">
        <title>Depth-based differentiation of microbial function through sediment-hosted aquifers and enrichment of novel symbionts in the deep terrestrial subsurface.</title>
        <authorList>
            <person name="Probst A.J."/>
            <person name="Ladd B."/>
            <person name="Jarett J.K."/>
            <person name="Geller-Mcgrath D.E."/>
            <person name="Sieber C.M."/>
            <person name="Emerson J.B."/>
            <person name="Anantharaman K."/>
            <person name="Thomas B.C."/>
            <person name="Malmstrom R."/>
            <person name="Stieglmeier M."/>
            <person name="Klingl A."/>
            <person name="Woyke T."/>
            <person name="Ryan C.M."/>
            <person name="Banfield J.F."/>
        </authorList>
    </citation>
    <scope>NUCLEOTIDE SEQUENCE [LARGE SCALE GENOMIC DNA]</scope>
    <source>
        <strain evidence="1">CG11_big_fil_rev_8_21_14_0_20_40_12</strain>
    </source>
</reference>
<gene>
    <name evidence="1" type="ORF">COV89_02270</name>
</gene>
<organism evidence="1 2">
    <name type="scientific">Candidatus Shapirobacteria bacterium CG11_big_fil_rev_8_21_14_0_20_40_12</name>
    <dbReference type="NCBI Taxonomy" id="1974889"/>
    <lineage>
        <taxon>Bacteria</taxon>
        <taxon>Candidatus Shapironibacteriota</taxon>
    </lineage>
</organism>
<comment type="caution">
    <text evidence="1">The sequence shown here is derived from an EMBL/GenBank/DDBJ whole genome shotgun (WGS) entry which is preliminary data.</text>
</comment>
<dbReference type="AlphaFoldDB" id="A0A2H0KFW4"/>
<proteinExistence type="predicted"/>
<accession>A0A2H0KFW4</accession>